<evidence type="ECO:0000313" key="2">
    <source>
        <dbReference type="EMBL" id="OIQ51121.1"/>
    </source>
</evidence>
<dbReference type="EMBL" id="LKAQ01000004">
    <property type="protein sequence ID" value="OIQ51121.1"/>
    <property type="molecule type" value="Genomic_DNA"/>
</dbReference>
<dbReference type="PROSITE" id="PS51257">
    <property type="entry name" value="PROKAR_LIPOPROTEIN"/>
    <property type="match status" value="1"/>
</dbReference>
<evidence type="ECO:0008006" key="4">
    <source>
        <dbReference type="Google" id="ProtNLM"/>
    </source>
</evidence>
<accession>A0A1J5NHF2</accession>
<dbReference type="Proteomes" id="UP000181901">
    <property type="component" value="Unassembled WGS sequence"/>
</dbReference>
<evidence type="ECO:0000256" key="1">
    <source>
        <dbReference type="SAM" id="SignalP"/>
    </source>
</evidence>
<comment type="caution">
    <text evidence="2">The sequence shown here is derived from an EMBL/GenBank/DDBJ whole genome shotgun (WGS) entry which is preliminary data.</text>
</comment>
<dbReference type="AlphaFoldDB" id="A0A1J5NHF2"/>
<keyword evidence="1" id="KW-0732">Signal</keyword>
<evidence type="ECO:0000313" key="3">
    <source>
        <dbReference type="Proteomes" id="UP000181901"/>
    </source>
</evidence>
<reference evidence="2 3" key="1">
    <citation type="submission" date="2015-09" db="EMBL/GenBank/DDBJ databases">
        <title>Genome of Desulfovibrio dechloracetivorans BerOc1, a mercury methylating strain isolated from highly hydrocarbons and metals contaminated coastal sediments.</title>
        <authorList>
            <person name="Goni Urriza M."/>
            <person name="Gassie C."/>
            <person name="Bouchez O."/>
            <person name="Klopp C."/>
            <person name="Ranchou-Peyruse A."/>
            <person name="Remy G."/>
        </authorList>
    </citation>
    <scope>NUCLEOTIDE SEQUENCE [LARGE SCALE GENOMIC DNA]</scope>
    <source>
        <strain evidence="2 3">BerOc1</strain>
    </source>
</reference>
<feature type="chain" id="PRO_5009635712" description="Lipoprotein" evidence="1">
    <location>
        <begin position="22"/>
        <end position="217"/>
    </location>
</feature>
<organism evidence="2 3">
    <name type="scientific">Pseudodesulfovibrio hydrargyri</name>
    <dbReference type="NCBI Taxonomy" id="2125990"/>
    <lineage>
        <taxon>Bacteria</taxon>
        <taxon>Pseudomonadati</taxon>
        <taxon>Thermodesulfobacteriota</taxon>
        <taxon>Desulfovibrionia</taxon>
        <taxon>Desulfovibrionales</taxon>
        <taxon>Desulfovibrionaceae</taxon>
    </lineage>
</organism>
<protein>
    <recommendedName>
        <fullName evidence="4">Lipoprotein</fullName>
    </recommendedName>
</protein>
<name>A0A1J5NHF2_9BACT</name>
<keyword evidence="3" id="KW-1185">Reference proteome</keyword>
<proteinExistence type="predicted"/>
<dbReference type="RefSeq" id="WP_071546502.1">
    <property type="nucleotide sequence ID" value="NZ_LKAQ01000004.1"/>
</dbReference>
<gene>
    <name evidence="2" type="ORF">BerOc1_03066</name>
</gene>
<feature type="signal peptide" evidence="1">
    <location>
        <begin position="1"/>
        <end position="21"/>
    </location>
</feature>
<dbReference type="OrthoDB" id="5449868at2"/>
<sequence length="217" mass="23962">MKRSAVFTVLALSCLVLLAVAGCGKSTRTAAVPRPEGKLAVAGFSNPTFNWELLAGYLDEEGKPAPAGTVETLNMILADTLQQHQVFDYITPDAVRQCEDVVVFEDSGKPRVSAWKYWLGVGKCIQADFLLVPQLTTWRERVGSDAGVETPASVAIDFYLIDVKNERMLRSRYEETQQSLLENLYNAKKFAARGGKWVTATRLARDGMDEKLTELGL</sequence>